<dbReference type="EMBL" id="JALLBG020000219">
    <property type="protein sequence ID" value="KAL3758819.1"/>
    <property type="molecule type" value="Genomic_DNA"/>
</dbReference>
<feature type="transmembrane region" description="Helical" evidence="2">
    <location>
        <begin position="58"/>
        <end position="76"/>
    </location>
</feature>
<evidence type="ECO:0000313" key="4">
    <source>
        <dbReference type="EMBL" id="KAL3758819.1"/>
    </source>
</evidence>
<keyword evidence="2" id="KW-1133">Transmembrane helix</keyword>
<protein>
    <recommendedName>
        <fullName evidence="3">Thioredoxin-like fold domain-containing protein</fullName>
    </recommendedName>
</protein>
<evidence type="ECO:0000256" key="2">
    <source>
        <dbReference type="SAM" id="Phobius"/>
    </source>
</evidence>
<reference evidence="4 5" key="1">
    <citation type="submission" date="2024-10" db="EMBL/GenBank/DDBJ databases">
        <title>Updated reference genomes for cyclostephanoid diatoms.</title>
        <authorList>
            <person name="Roberts W.R."/>
            <person name="Alverson A.J."/>
        </authorList>
    </citation>
    <scope>NUCLEOTIDE SEQUENCE [LARGE SCALE GENOMIC DNA]</scope>
    <source>
        <strain evidence="4 5">AJA232-27</strain>
    </source>
</reference>
<sequence length="273" mass="30908">MPRVIQRRGISSGSSTSTVLPSTNQDIIPDAPSRPRRRSGLSLSTSTKIKTYFGRWRWAIIIFSVSIILFITWIFVGSNNAQSSPNWNHPDENVDSSKPIIDSRHVVQTSLPLSKFSDLSYALQNSDLVALYFAASWCPMSTPVSHLLDSTFGENVVLLTHDGKRKTLSIVYISSDKTIDEFNGYIRNRNWIAVPYESSQRNLLKRHFSTCAKRELVELDIDRMHEIPTIIVIDSATHGIITFNGVNDLETLGEESLEHWKDIQSWTRTAKVE</sequence>
<dbReference type="PANTHER" id="PTHR46472">
    <property type="entry name" value="NUCLEOREDOXIN"/>
    <property type="match status" value="1"/>
</dbReference>
<name>A0ABD3M821_9STRA</name>
<evidence type="ECO:0000259" key="3">
    <source>
        <dbReference type="Pfam" id="PF13905"/>
    </source>
</evidence>
<keyword evidence="2" id="KW-0472">Membrane</keyword>
<proteinExistence type="predicted"/>
<comment type="caution">
    <text evidence="4">The sequence shown here is derived from an EMBL/GenBank/DDBJ whole genome shotgun (WGS) entry which is preliminary data.</text>
</comment>
<dbReference type="PANTHER" id="PTHR46472:SF1">
    <property type="entry name" value="NUCLEOREDOXIN"/>
    <property type="match status" value="1"/>
</dbReference>
<dbReference type="AlphaFoldDB" id="A0ABD3M821"/>
<dbReference type="InterPro" id="IPR036249">
    <property type="entry name" value="Thioredoxin-like_sf"/>
</dbReference>
<dbReference type="InterPro" id="IPR012336">
    <property type="entry name" value="Thioredoxin-like_fold"/>
</dbReference>
<evidence type="ECO:0000256" key="1">
    <source>
        <dbReference type="SAM" id="MobiDB-lite"/>
    </source>
</evidence>
<keyword evidence="2" id="KW-0812">Transmembrane</keyword>
<gene>
    <name evidence="4" type="ORF">ACHAWU_007936</name>
</gene>
<feature type="compositionally biased region" description="Low complexity" evidence="1">
    <location>
        <begin position="11"/>
        <end position="23"/>
    </location>
</feature>
<feature type="region of interest" description="Disordered" evidence="1">
    <location>
        <begin position="1"/>
        <end position="40"/>
    </location>
</feature>
<organism evidence="4 5">
    <name type="scientific">Discostella pseudostelligera</name>
    <dbReference type="NCBI Taxonomy" id="259834"/>
    <lineage>
        <taxon>Eukaryota</taxon>
        <taxon>Sar</taxon>
        <taxon>Stramenopiles</taxon>
        <taxon>Ochrophyta</taxon>
        <taxon>Bacillariophyta</taxon>
        <taxon>Coscinodiscophyceae</taxon>
        <taxon>Thalassiosirophycidae</taxon>
        <taxon>Stephanodiscales</taxon>
        <taxon>Stephanodiscaceae</taxon>
        <taxon>Discostella</taxon>
    </lineage>
</organism>
<feature type="domain" description="Thioredoxin-like fold" evidence="3">
    <location>
        <begin position="127"/>
        <end position="235"/>
    </location>
</feature>
<dbReference type="Gene3D" id="3.40.30.10">
    <property type="entry name" value="Glutaredoxin"/>
    <property type="match status" value="1"/>
</dbReference>
<accession>A0ABD3M821</accession>
<dbReference type="Proteomes" id="UP001530293">
    <property type="component" value="Unassembled WGS sequence"/>
</dbReference>
<dbReference type="SUPFAM" id="SSF52833">
    <property type="entry name" value="Thioredoxin-like"/>
    <property type="match status" value="1"/>
</dbReference>
<evidence type="ECO:0000313" key="5">
    <source>
        <dbReference type="Proteomes" id="UP001530293"/>
    </source>
</evidence>
<dbReference type="Pfam" id="PF13905">
    <property type="entry name" value="Thioredoxin_8"/>
    <property type="match status" value="1"/>
</dbReference>
<keyword evidence="5" id="KW-1185">Reference proteome</keyword>